<sequence>MQVAKRIYWPRGMPRNDIIQYLRTERGSYVAMSKSGHNGHNIFTCAFKDKKAKVLNVTMTRSQVFHDYESHKSSVDANNNRRDNMISFHDIMKTYRWEARFLSFVFGIAEANSFSCFKIWVCNRNGLCRI</sequence>
<dbReference type="AlphaFoldDB" id="A0A8H7UTQ9"/>
<reference evidence="1" key="1">
    <citation type="submission" date="2020-12" db="EMBL/GenBank/DDBJ databases">
        <title>Metabolic potential, ecology and presence of endohyphal bacteria is reflected in genomic diversity of Mucoromycotina.</title>
        <authorList>
            <person name="Muszewska A."/>
            <person name="Okrasinska A."/>
            <person name="Steczkiewicz K."/>
            <person name="Drgas O."/>
            <person name="Orlowska M."/>
            <person name="Perlinska-Lenart U."/>
            <person name="Aleksandrzak-Piekarczyk T."/>
            <person name="Szatraj K."/>
            <person name="Zielenkiewicz U."/>
            <person name="Pilsyk S."/>
            <person name="Malc E."/>
            <person name="Mieczkowski P."/>
            <person name="Kruszewska J.S."/>
            <person name="Biernat P."/>
            <person name="Pawlowska J."/>
        </authorList>
    </citation>
    <scope>NUCLEOTIDE SEQUENCE</scope>
    <source>
        <strain evidence="1">WA0000017839</strain>
    </source>
</reference>
<proteinExistence type="predicted"/>
<protein>
    <recommendedName>
        <fullName evidence="3">PiggyBac transposable element-derived protein domain-containing protein</fullName>
    </recommendedName>
</protein>
<dbReference type="OrthoDB" id="2282414at2759"/>
<dbReference type="Proteomes" id="UP000603453">
    <property type="component" value="Unassembled WGS sequence"/>
</dbReference>
<evidence type="ECO:0008006" key="3">
    <source>
        <dbReference type="Google" id="ProtNLM"/>
    </source>
</evidence>
<evidence type="ECO:0000313" key="2">
    <source>
        <dbReference type="Proteomes" id="UP000603453"/>
    </source>
</evidence>
<accession>A0A8H7UTQ9</accession>
<keyword evidence="2" id="KW-1185">Reference proteome</keyword>
<evidence type="ECO:0000313" key="1">
    <source>
        <dbReference type="EMBL" id="KAG2191723.1"/>
    </source>
</evidence>
<gene>
    <name evidence="1" type="ORF">INT47_007988</name>
</gene>
<name>A0A8H7UTQ9_9FUNG</name>
<organism evidence="1 2">
    <name type="scientific">Mucor saturninus</name>
    <dbReference type="NCBI Taxonomy" id="64648"/>
    <lineage>
        <taxon>Eukaryota</taxon>
        <taxon>Fungi</taxon>
        <taxon>Fungi incertae sedis</taxon>
        <taxon>Mucoromycota</taxon>
        <taxon>Mucoromycotina</taxon>
        <taxon>Mucoromycetes</taxon>
        <taxon>Mucorales</taxon>
        <taxon>Mucorineae</taxon>
        <taxon>Mucoraceae</taxon>
        <taxon>Mucor</taxon>
    </lineage>
</organism>
<dbReference type="EMBL" id="JAEPRD010000362">
    <property type="protein sequence ID" value="KAG2191723.1"/>
    <property type="molecule type" value="Genomic_DNA"/>
</dbReference>
<comment type="caution">
    <text evidence="1">The sequence shown here is derived from an EMBL/GenBank/DDBJ whole genome shotgun (WGS) entry which is preliminary data.</text>
</comment>